<dbReference type="Gene3D" id="2.40.30.170">
    <property type="match status" value="1"/>
</dbReference>
<keyword evidence="4" id="KW-0472">Membrane</keyword>
<keyword evidence="3" id="KW-1133">Transmembrane helix</keyword>
<dbReference type="Pfam" id="PF25940">
    <property type="entry name" value="LcnD_C"/>
    <property type="match status" value="1"/>
</dbReference>
<dbReference type="AlphaFoldDB" id="A0A6C2C6S0"/>
<reference evidence="6 7" key="1">
    <citation type="submission" date="2019-01" db="EMBL/GenBank/DDBJ databases">
        <title>Weissella sp. nov., a novel lactic acid bacterium isolated from animal feces.</title>
        <authorList>
            <person name="Wang L.-T."/>
        </authorList>
    </citation>
    <scope>NUCLEOTIDE SEQUENCE [LARGE SCALE GENOMIC DNA]</scope>
    <source>
        <strain evidence="6 7">8H-2</strain>
    </source>
</reference>
<dbReference type="OrthoDB" id="2237368at2"/>
<keyword evidence="7" id="KW-1185">Reference proteome</keyword>
<comment type="subcellular location">
    <subcellularLocation>
        <location evidence="1">Membrane</location>
    </subcellularLocation>
</comment>
<evidence type="ECO:0000256" key="3">
    <source>
        <dbReference type="ARBA" id="ARBA00022989"/>
    </source>
</evidence>
<evidence type="ECO:0000256" key="4">
    <source>
        <dbReference type="ARBA" id="ARBA00023136"/>
    </source>
</evidence>
<evidence type="ECO:0000259" key="5">
    <source>
        <dbReference type="Pfam" id="PF25940"/>
    </source>
</evidence>
<feature type="domain" description="LcnD-like C-terminal" evidence="5">
    <location>
        <begin position="10"/>
        <end position="98"/>
    </location>
</feature>
<evidence type="ECO:0000256" key="1">
    <source>
        <dbReference type="ARBA" id="ARBA00004370"/>
    </source>
</evidence>
<protein>
    <submittedName>
        <fullName evidence="6">HlyD family efflux transporter periplasmic adaptor subunit</fullName>
    </submittedName>
</protein>
<sequence>MIYPSLEPKTPLTVTFYLPSNKLPGVKVGQKIRYAVNQDLPKPMVINGEIIKIDAVSTEMKTGNYFKIVASIPRQNKNTIKNIRYGSQGKVIVITGKKTWFNYFKDKLLDK</sequence>
<organism evidence="6 7">
    <name type="scientific">Weissella muntiaci</name>
    <dbReference type="NCBI Taxonomy" id="2508881"/>
    <lineage>
        <taxon>Bacteria</taxon>
        <taxon>Bacillati</taxon>
        <taxon>Bacillota</taxon>
        <taxon>Bacilli</taxon>
        <taxon>Lactobacillales</taxon>
        <taxon>Lactobacillaceae</taxon>
        <taxon>Weissella</taxon>
    </lineage>
</organism>
<accession>A0A6C2C6S0</accession>
<proteinExistence type="predicted"/>
<dbReference type="InterPro" id="IPR058795">
    <property type="entry name" value="LcnD_C"/>
</dbReference>
<comment type="caution">
    <text evidence="6">The sequence shown here is derived from an EMBL/GenBank/DDBJ whole genome shotgun (WGS) entry which is preliminary data.</text>
</comment>
<evidence type="ECO:0000256" key="2">
    <source>
        <dbReference type="ARBA" id="ARBA00022692"/>
    </source>
</evidence>
<dbReference type="Proteomes" id="UP000371977">
    <property type="component" value="Unassembled WGS sequence"/>
</dbReference>
<evidence type="ECO:0000313" key="7">
    <source>
        <dbReference type="Proteomes" id="UP000371977"/>
    </source>
</evidence>
<name>A0A6C2C6S0_9LACO</name>
<keyword evidence="2" id="KW-0812">Transmembrane</keyword>
<gene>
    <name evidence="6" type="ORF">ESZ50_05440</name>
</gene>
<evidence type="ECO:0000313" key="6">
    <source>
        <dbReference type="EMBL" id="TYC49588.1"/>
    </source>
</evidence>
<dbReference type="EMBL" id="SDGZ01000014">
    <property type="protein sequence ID" value="TYC49588.1"/>
    <property type="molecule type" value="Genomic_DNA"/>
</dbReference>